<dbReference type="Proteomes" id="UP000016801">
    <property type="component" value="Unassembled WGS sequence"/>
</dbReference>
<accession>M1W4P5</accession>
<name>M1W4P5_CLAP2</name>
<comment type="caution">
    <text evidence="1">The sequence shown here is derived from an EMBL/GenBank/DDBJ whole genome shotgun (WGS) entry which is preliminary data.</text>
</comment>
<gene>
    <name evidence="1" type="ORF">CPUR_03103</name>
</gene>
<dbReference type="HOGENOM" id="CLU_1320781_0_0_1"/>
<dbReference type="VEuPathDB" id="FungiDB:CPUR_03103"/>
<dbReference type="OrthoDB" id="5100912at2759"/>
<dbReference type="AlphaFoldDB" id="M1W4P5"/>
<proteinExistence type="predicted"/>
<organism evidence="1 2">
    <name type="scientific">Claviceps purpurea (strain 20.1)</name>
    <name type="common">Ergot fungus</name>
    <name type="synonym">Sphacelia segetum</name>
    <dbReference type="NCBI Taxonomy" id="1111077"/>
    <lineage>
        <taxon>Eukaryota</taxon>
        <taxon>Fungi</taxon>
        <taxon>Dikarya</taxon>
        <taxon>Ascomycota</taxon>
        <taxon>Pezizomycotina</taxon>
        <taxon>Sordariomycetes</taxon>
        <taxon>Hypocreomycetidae</taxon>
        <taxon>Hypocreales</taxon>
        <taxon>Clavicipitaceae</taxon>
        <taxon>Claviceps</taxon>
    </lineage>
</organism>
<evidence type="ECO:0000313" key="2">
    <source>
        <dbReference type="Proteomes" id="UP000016801"/>
    </source>
</evidence>
<dbReference type="EMBL" id="CAGA01000014">
    <property type="protein sequence ID" value="CCE29410.1"/>
    <property type="molecule type" value="Genomic_DNA"/>
</dbReference>
<evidence type="ECO:0000313" key="1">
    <source>
        <dbReference type="EMBL" id="CCE29410.1"/>
    </source>
</evidence>
<sequence length="208" mass="23979">MKLEKPRNSTNLQGFVNQKQKRADLHDALAAQFNRDKFRRLPVRWIINKNLSFRVPKYEELNDIFECLNPMVEKDEALLTHNSIWDNILNEYNTCNLQKSSDLGTRESHGALGSSQAHTAFDGWTSRNRHSSFSINAFFLDERNFNPRKSLLNPGSSQPGNFPPEVIFVWRPQTFWRSLSLLPCYGRAEACGENHLTEEFAASVTLFT</sequence>
<keyword evidence="2" id="KW-1185">Reference proteome</keyword>
<reference evidence="1 2" key="1">
    <citation type="journal article" date="2013" name="PLoS Genet.">
        <title>Plant-symbiotic fungi as chemical engineers: Multi-genome analysis of the Clavicipitaceae reveals dynamics of alkaloid loci.</title>
        <authorList>
            <person name="Schardl C.L."/>
            <person name="Young C.A."/>
            <person name="Hesse U."/>
            <person name="Amyotte S.G."/>
            <person name="Andreeva K."/>
            <person name="Calie P.J."/>
            <person name="Fleetwood D.J."/>
            <person name="Haws D.C."/>
            <person name="Moore N."/>
            <person name="Oeser B."/>
            <person name="Panaccione D.G."/>
            <person name="Schweri K.K."/>
            <person name="Voisey C.R."/>
            <person name="Farman M.L."/>
            <person name="Jaromczyk J.W."/>
            <person name="Roe B.A."/>
            <person name="O'Sullivan D.M."/>
            <person name="Scott B."/>
            <person name="Tudzynski P."/>
            <person name="An Z."/>
            <person name="Arnaoudova E.G."/>
            <person name="Bullock C.T."/>
            <person name="Charlton N.D."/>
            <person name="Chen L."/>
            <person name="Cox M."/>
            <person name="Dinkins R.D."/>
            <person name="Florea S."/>
            <person name="Glenn A.E."/>
            <person name="Gordon A."/>
            <person name="Gueldener U."/>
            <person name="Harris D.R."/>
            <person name="Hollin W."/>
            <person name="Jaromczyk J."/>
            <person name="Johnson R.D."/>
            <person name="Khan A.K."/>
            <person name="Leistner E."/>
            <person name="Leuchtmann A."/>
            <person name="Li C."/>
            <person name="Liu J."/>
            <person name="Liu J."/>
            <person name="Liu M."/>
            <person name="Mace W."/>
            <person name="Machado C."/>
            <person name="Nagabhyru P."/>
            <person name="Pan J."/>
            <person name="Schmid J."/>
            <person name="Sugawara K."/>
            <person name="Steiner U."/>
            <person name="Takach J.E."/>
            <person name="Tanaka E."/>
            <person name="Webb J.S."/>
            <person name="Wilson E.V."/>
            <person name="Wiseman J.L."/>
            <person name="Yoshida R."/>
            <person name="Zeng Z."/>
        </authorList>
    </citation>
    <scope>NUCLEOTIDE SEQUENCE [LARGE SCALE GENOMIC DNA]</scope>
    <source>
        <strain evidence="1 2">20.1</strain>
    </source>
</reference>
<protein>
    <submittedName>
        <fullName evidence="1">Uncharacterized protein</fullName>
    </submittedName>
</protein>